<name>A0A183KSD5_9TREM</name>
<keyword evidence="2" id="KW-1185">Reference proteome</keyword>
<organism evidence="3">
    <name type="scientific">Schistosoma curassoni</name>
    <dbReference type="NCBI Taxonomy" id="6186"/>
    <lineage>
        <taxon>Eukaryota</taxon>
        <taxon>Metazoa</taxon>
        <taxon>Spiralia</taxon>
        <taxon>Lophotrochozoa</taxon>
        <taxon>Platyhelminthes</taxon>
        <taxon>Trematoda</taxon>
        <taxon>Digenea</taxon>
        <taxon>Strigeidida</taxon>
        <taxon>Schistosomatoidea</taxon>
        <taxon>Schistosomatidae</taxon>
        <taxon>Schistosoma</taxon>
    </lineage>
</organism>
<accession>A0A183KSD5</accession>
<reference evidence="3" key="1">
    <citation type="submission" date="2016-06" db="UniProtKB">
        <authorList>
            <consortium name="WormBaseParasite"/>
        </authorList>
    </citation>
    <scope>IDENTIFICATION</scope>
</reference>
<dbReference type="AlphaFoldDB" id="A0A183KSD5"/>
<sequence>MKTCEQVDNSRERATCRCCIRVDPGDSVRINADSRWTLSDLPKSGLLRGVKNFPGRRNVVLYTSSAAER</sequence>
<dbReference type="EMBL" id="UZAK01040463">
    <property type="protein sequence ID" value="VDP64628.1"/>
    <property type="molecule type" value="Genomic_DNA"/>
</dbReference>
<dbReference type="Proteomes" id="UP000279833">
    <property type="component" value="Unassembled WGS sequence"/>
</dbReference>
<evidence type="ECO:0000313" key="3">
    <source>
        <dbReference type="WBParaSite" id="SCUD_0001797501-mRNA-1"/>
    </source>
</evidence>
<reference evidence="1 2" key="2">
    <citation type="submission" date="2018-11" db="EMBL/GenBank/DDBJ databases">
        <authorList>
            <consortium name="Pathogen Informatics"/>
        </authorList>
    </citation>
    <scope>NUCLEOTIDE SEQUENCE [LARGE SCALE GENOMIC DNA]</scope>
    <source>
        <strain evidence="1">Dakar</strain>
        <strain evidence="2">Dakar, Senegal</strain>
    </source>
</reference>
<evidence type="ECO:0000313" key="2">
    <source>
        <dbReference type="Proteomes" id="UP000279833"/>
    </source>
</evidence>
<dbReference type="WBParaSite" id="SCUD_0001797501-mRNA-1">
    <property type="protein sequence ID" value="SCUD_0001797501-mRNA-1"/>
    <property type="gene ID" value="SCUD_0001797501"/>
</dbReference>
<gene>
    <name evidence="1" type="ORF">SCUD_LOCUS17972</name>
</gene>
<protein>
    <submittedName>
        <fullName evidence="3">Kinesin motor domain-containing protein</fullName>
    </submittedName>
</protein>
<proteinExistence type="predicted"/>
<evidence type="ECO:0000313" key="1">
    <source>
        <dbReference type="EMBL" id="VDP64628.1"/>
    </source>
</evidence>